<dbReference type="Gene3D" id="3.40.1280.10">
    <property type="match status" value="1"/>
</dbReference>
<dbReference type="InterPro" id="IPR029028">
    <property type="entry name" value="Alpha/beta_knot_MTases"/>
</dbReference>
<proteinExistence type="predicted"/>
<dbReference type="AlphaFoldDB" id="C0QAQ0"/>
<dbReference type="SUPFAM" id="SSF75217">
    <property type="entry name" value="alpha/beta knot"/>
    <property type="match status" value="1"/>
</dbReference>
<sequence length="291" mass="32525">MIRKKDQILTFPFTQKKFMALTPQGRHGWIVRWLSGVYQEILTNRVTPRGLEFFAGEYARITGWSETWPGKIPNKIPHEYDARPWLEFISNAIHIGRTARGISPKDPDLLPPATTRGDHKDRTGDRHDRPLLDFHIALDGLRSLFNVGSIFRSCDAAGFSSLILGNTPGRENAAVRKTAMGTADWMPHTQTVDLAQTLVDMKAQGYTITAVETAEQSKPYHDNDWHHRGVLVVGNEEYGISSHVLAVCDQVVHIPMFGRKNSLNVANAAAILMFHITTCLHAGHPDPGQHP</sequence>
<dbReference type="Proteomes" id="UP000000442">
    <property type="component" value="Chromosome"/>
</dbReference>
<dbReference type="eggNOG" id="COG0566">
    <property type="taxonomic scope" value="Bacteria"/>
</dbReference>
<evidence type="ECO:0000256" key="2">
    <source>
        <dbReference type="ARBA" id="ARBA00022679"/>
    </source>
</evidence>
<reference evidence="5 6" key="1">
    <citation type="journal article" date="2009" name="Environ. Microbiol.">
        <title>Genome sequence of Desulfobacterium autotrophicum HRM2, a marine sulfate reducer oxidizing organic carbon completely to carbon dioxide.</title>
        <authorList>
            <person name="Strittmatter A.W."/>
            <person name="Liesegang H."/>
            <person name="Rabus R."/>
            <person name="Decker I."/>
            <person name="Amann J."/>
            <person name="Andres S."/>
            <person name="Henne A."/>
            <person name="Fricke W.F."/>
            <person name="Martinez-Arias R."/>
            <person name="Bartels D."/>
            <person name="Goesmann A."/>
            <person name="Krause L."/>
            <person name="Puehler A."/>
            <person name="Klenk H.P."/>
            <person name="Richter M."/>
            <person name="Schuler M."/>
            <person name="Gloeckner F.O."/>
            <person name="Meyerdierks A."/>
            <person name="Gottschalk G."/>
            <person name="Amann R."/>
        </authorList>
    </citation>
    <scope>NUCLEOTIDE SEQUENCE [LARGE SCALE GENOMIC DNA]</scope>
    <source>
        <strain evidence="6">ATCC 43914 / DSM 3382 / HRM2</strain>
    </source>
</reference>
<dbReference type="InterPro" id="IPR001537">
    <property type="entry name" value="SpoU_MeTrfase"/>
</dbReference>
<evidence type="ECO:0000313" key="6">
    <source>
        <dbReference type="Proteomes" id="UP000000442"/>
    </source>
</evidence>
<dbReference type="STRING" id="177437.HRM2_37750"/>
<accession>C0QAQ0</accession>
<dbReference type="CDD" id="cd18097">
    <property type="entry name" value="SpoU-like"/>
    <property type="match status" value="1"/>
</dbReference>
<dbReference type="RefSeq" id="WP_015905579.1">
    <property type="nucleotide sequence ID" value="NC_012108.1"/>
</dbReference>
<organism evidence="5 6">
    <name type="scientific">Desulforapulum autotrophicum (strain ATCC 43914 / DSM 3382 / VKM B-1955 / HRM2)</name>
    <name type="common">Desulfobacterium autotrophicum</name>
    <dbReference type="NCBI Taxonomy" id="177437"/>
    <lineage>
        <taxon>Bacteria</taxon>
        <taxon>Pseudomonadati</taxon>
        <taxon>Thermodesulfobacteriota</taxon>
        <taxon>Desulfobacteria</taxon>
        <taxon>Desulfobacterales</taxon>
        <taxon>Desulfobacteraceae</taxon>
        <taxon>Desulforapulum</taxon>
    </lineage>
</organism>
<dbReference type="PANTHER" id="PTHR46429">
    <property type="entry name" value="23S RRNA (GUANOSINE-2'-O-)-METHYLTRANSFERASE RLMB"/>
    <property type="match status" value="1"/>
</dbReference>
<dbReference type="GO" id="GO:0003723">
    <property type="term" value="F:RNA binding"/>
    <property type="evidence" value="ECO:0007669"/>
    <property type="project" value="InterPro"/>
</dbReference>
<feature type="compositionally biased region" description="Basic and acidic residues" evidence="3">
    <location>
        <begin position="116"/>
        <end position="126"/>
    </location>
</feature>
<gene>
    <name evidence="5" type="primary">spoU</name>
    <name evidence="5" type="ordered locus">HRM2_37750</name>
</gene>
<dbReference type="InterPro" id="IPR029026">
    <property type="entry name" value="tRNA_m1G_MTases_N"/>
</dbReference>
<keyword evidence="6" id="KW-1185">Reference proteome</keyword>
<feature type="domain" description="tRNA/rRNA methyltransferase SpoU type" evidence="4">
    <location>
        <begin position="134"/>
        <end position="274"/>
    </location>
</feature>
<keyword evidence="1 5" id="KW-0489">Methyltransferase</keyword>
<evidence type="ECO:0000259" key="4">
    <source>
        <dbReference type="Pfam" id="PF00588"/>
    </source>
</evidence>
<protein>
    <submittedName>
        <fullName evidence="5">SpoU</fullName>
        <ecNumber evidence="5">2.1.1.-</ecNumber>
    </submittedName>
</protein>
<dbReference type="GO" id="GO:0008173">
    <property type="term" value="F:RNA methyltransferase activity"/>
    <property type="evidence" value="ECO:0007669"/>
    <property type="project" value="InterPro"/>
</dbReference>
<dbReference type="PANTHER" id="PTHR46429:SF1">
    <property type="entry name" value="23S RRNA (GUANOSINE-2'-O-)-METHYLTRANSFERASE RLMB"/>
    <property type="match status" value="1"/>
</dbReference>
<dbReference type="HOGENOM" id="CLU_082656_0_0_7"/>
<dbReference type="Pfam" id="PF00588">
    <property type="entry name" value="SpoU_methylase"/>
    <property type="match status" value="1"/>
</dbReference>
<name>C0QAQ0_DESAH</name>
<evidence type="ECO:0000256" key="1">
    <source>
        <dbReference type="ARBA" id="ARBA00022603"/>
    </source>
</evidence>
<dbReference type="InterPro" id="IPR004441">
    <property type="entry name" value="rRNA_MeTrfase_TrmH"/>
</dbReference>
<dbReference type="EMBL" id="CP001087">
    <property type="protein sequence ID" value="ACN16833.1"/>
    <property type="molecule type" value="Genomic_DNA"/>
</dbReference>
<evidence type="ECO:0000256" key="3">
    <source>
        <dbReference type="SAM" id="MobiDB-lite"/>
    </source>
</evidence>
<dbReference type="GO" id="GO:0032259">
    <property type="term" value="P:methylation"/>
    <property type="evidence" value="ECO:0007669"/>
    <property type="project" value="UniProtKB-KW"/>
</dbReference>
<dbReference type="GO" id="GO:0006396">
    <property type="term" value="P:RNA processing"/>
    <property type="evidence" value="ECO:0007669"/>
    <property type="project" value="InterPro"/>
</dbReference>
<dbReference type="OrthoDB" id="9785673at2"/>
<evidence type="ECO:0000313" key="5">
    <source>
        <dbReference type="EMBL" id="ACN16833.1"/>
    </source>
</evidence>
<keyword evidence="2 5" id="KW-0808">Transferase</keyword>
<dbReference type="EC" id="2.1.1.-" evidence="5"/>
<dbReference type="GO" id="GO:0005829">
    <property type="term" value="C:cytosol"/>
    <property type="evidence" value="ECO:0007669"/>
    <property type="project" value="TreeGrafter"/>
</dbReference>
<feature type="region of interest" description="Disordered" evidence="3">
    <location>
        <begin position="99"/>
        <end position="126"/>
    </location>
</feature>
<dbReference type="KEGG" id="dat:HRM2_37750"/>